<sequence>MVLKEKFPGWRILNKEGITVAFKDLQCIEGFKVAVRVGLDGVLVFGKNNLTPSLGCMNPFDFASLADFKGKSGEGIRPFEVGCVRLDGSIWFSDCIYEPGLIEEDYNELKSILLAIHNLQSKPTKKQLARIKRMKELRGEQFIKDYFFSKFPTGDYENLTRENAQKIITGLQWIEPKAPLKNVVCKREYIS</sequence>
<dbReference type="Proteomes" id="UP000284416">
    <property type="component" value="Unassembled WGS sequence"/>
</dbReference>
<dbReference type="RefSeq" id="WP_118923120.1">
    <property type="nucleotide sequence ID" value="NZ_QWEG01000012.1"/>
</dbReference>
<accession>A0A417YQM1</accession>
<name>A0A417YQM1_9BACI</name>
<protein>
    <submittedName>
        <fullName evidence="1">Uncharacterized protein</fullName>
    </submittedName>
</protein>
<dbReference type="AlphaFoldDB" id="A0A417YQM1"/>
<evidence type="ECO:0000313" key="1">
    <source>
        <dbReference type="EMBL" id="RHW36041.1"/>
    </source>
</evidence>
<organism evidence="1 2">
    <name type="scientific">Neobacillus notoginsengisoli</name>
    <dbReference type="NCBI Taxonomy" id="1578198"/>
    <lineage>
        <taxon>Bacteria</taxon>
        <taxon>Bacillati</taxon>
        <taxon>Bacillota</taxon>
        <taxon>Bacilli</taxon>
        <taxon>Bacillales</taxon>
        <taxon>Bacillaceae</taxon>
        <taxon>Neobacillus</taxon>
    </lineage>
</organism>
<comment type="caution">
    <text evidence="1">The sequence shown here is derived from an EMBL/GenBank/DDBJ whole genome shotgun (WGS) entry which is preliminary data.</text>
</comment>
<evidence type="ECO:0000313" key="2">
    <source>
        <dbReference type="Proteomes" id="UP000284416"/>
    </source>
</evidence>
<keyword evidence="2" id="KW-1185">Reference proteome</keyword>
<dbReference type="EMBL" id="QWEG01000012">
    <property type="protein sequence ID" value="RHW36041.1"/>
    <property type="molecule type" value="Genomic_DNA"/>
</dbReference>
<reference evidence="1 2" key="1">
    <citation type="journal article" date="2017" name="Int. J. Syst. Evol. Microbiol.">
        <title>Bacillus notoginsengisoli sp. nov., a novel bacterium isolated from the rhizosphere of Panax notoginseng.</title>
        <authorList>
            <person name="Zhang M.Y."/>
            <person name="Cheng J."/>
            <person name="Cai Y."/>
            <person name="Zhang T.Y."/>
            <person name="Wu Y.Y."/>
            <person name="Manikprabhu D."/>
            <person name="Li W.J."/>
            <person name="Zhang Y.X."/>
        </authorList>
    </citation>
    <scope>NUCLEOTIDE SEQUENCE [LARGE SCALE GENOMIC DNA]</scope>
    <source>
        <strain evidence="1 2">JCM 30743</strain>
    </source>
</reference>
<gene>
    <name evidence="1" type="ORF">D1B31_18330</name>
</gene>
<proteinExistence type="predicted"/>